<organism evidence="2 3">
    <name type="scientific">Micavibrio aeruginosavorus</name>
    <dbReference type="NCBI Taxonomy" id="349221"/>
    <lineage>
        <taxon>Bacteria</taxon>
        <taxon>Pseudomonadati</taxon>
        <taxon>Bdellovibrionota</taxon>
        <taxon>Bdellovibrionia</taxon>
        <taxon>Bdellovibrionales</taxon>
        <taxon>Pseudobdellovibrionaceae</taxon>
        <taxon>Micavibrio</taxon>
    </lineage>
</organism>
<dbReference type="AlphaFoldDB" id="A0A2W5FJV3"/>
<feature type="compositionally biased region" description="Pro residues" evidence="1">
    <location>
        <begin position="159"/>
        <end position="170"/>
    </location>
</feature>
<evidence type="ECO:0000256" key="1">
    <source>
        <dbReference type="SAM" id="MobiDB-lite"/>
    </source>
</evidence>
<reference evidence="2 3" key="1">
    <citation type="submission" date="2017-08" db="EMBL/GenBank/DDBJ databases">
        <title>Infants hospitalized years apart are colonized by the same room-sourced microbial strains.</title>
        <authorList>
            <person name="Brooks B."/>
            <person name="Olm M.R."/>
            <person name="Firek B.A."/>
            <person name="Baker R."/>
            <person name="Thomas B.C."/>
            <person name="Morowitz M.J."/>
            <person name="Banfield J.F."/>
        </authorList>
    </citation>
    <scope>NUCLEOTIDE SEQUENCE [LARGE SCALE GENOMIC DNA]</scope>
    <source>
        <strain evidence="2">S2_006_000_R2_64</strain>
    </source>
</reference>
<dbReference type="EMBL" id="QFOT01000033">
    <property type="protein sequence ID" value="PZP56221.1"/>
    <property type="molecule type" value="Genomic_DNA"/>
</dbReference>
<sequence length="170" mass="18473">QKKPEEAFALLAGLEQDEEVLRLRADIGWSNQRWQDAADSLEALVQTSQISPTRPASDEEANLLLNWAVALYLADNRYVLANLREKYTTAMAASPKSSQFEVVTRPRQSALLADRDTIDSIIEETEIFKGFVDSSRASNAAMSAGDSAVPAKNISPAAPARPPVTVPSSN</sequence>
<comment type="caution">
    <text evidence="2">The sequence shown here is derived from an EMBL/GenBank/DDBJ whole genome shotgun (WGS) entry which is preliminary data.</text>
</comment>
<protein>
    <submittedName>
        <fullName evidence="2">Uncharacterized protein</fullName>
    </submittedName>
</protein>
<feature type="non-terminal residue" evidence="2">
    <location>
        <position position="1"/>
    </location>
</feature>
<proteinExistence type="predicted"/>
<accession>A0A2W5FJV3</accession>
<name>A0A2W5FJV3_9BACT</name>
<dbReference type="Proteomes" id="UP000249739">
    <property type="component" value="Unassembled WGS sequence"/>
</dbReference>
<evidence type="ECO:0000313" key="3">
    <source>
        <dbReference type="Proteomes" id="UP000249739"/>
    </source>
</evidence>
<feature type="region of interest" description="Disordered" evidence="1">
    <location>
        <begin position="142"/>
        <end position="170"/>
    </location>
</feature>
<evidence type="ECO:0000313" key="2">
    <source>
        <dbReference type="EMBL" id="PZP56221.1"/>
    </source>
</evidence>
<gene>
    <name evidence="2" type="ORF">DI586_04365</name>
</gene>